<sequence length="96" mass="11587">MNSSKSWDISIDDSVYKEMKRIPIETGKRIIDVIEDRTFDPYAGDIRKVKGEQNVWARRIGDYRIFYTVYQMIRTVNVFHAERRNTQTYRHGKQKR</sequence>
<dbReference type="InterPro" id="IPR007712">
    <property type="entry name" value="RelE/ParE_toxin"/>
</dbReference>
<comment type="caution">
    <text evidence="2">The sequence shown here is derived from an EMBL/GenBank/DDBJ whole genome shotgun (WGS) entry which is preliminary data.</text>
</comment>
<dbReference type="Proteomes" id="UP000228767">
    <property type="component" value="Unassembled WGS sequence"/>
</dbReference>
<dbReference type="SUPFAM" id="SSF143011">
    <property type="entry name" value="RelE-like"/>
    <property type="match status" value="1"/>
</dbReference>
<proteinExistence type="predicted"/>
<name>A0A2H0RDG8_9BACT</name>
<evidence type="ECO:0000256" key="1">
    <source>
        <dbReference type="ARBA" id="ARBA00022649"/>
    </source>
</evidence>
<gene>
    <name evidence="2" type="ORF">COV10_04280</name>
</gene>
<accession>A0A2H0RDG8</accession>
<dbReference type="InterPro" id="IPR035093">
    <property type="entry name" value="RelE/ParE_toxin_dom_sf"/>
</dbReference>
<protein>
    <recommendedName>
        <fullName evidence="4">Type II toxin-antitoxin system RelE/ParE family toxin</fullName>
    </recommendedName>
</protein>
<organism evidence="2 3">
    <name type="scientific">Candidatus Vogelbacteria bacterium CG10_big_fil_rev_8_21_14_0_10_51_16</name>
    <dbReference type="NCBI Taxonomy" id="1975045"/>
    <lineage>
        <taxon>Bacteria</taxon>
        <taxon>Candidatus Vogeliibacteriota</taxon>
    </lineage>
</organism>
<dbReference type="Gene3D" id="3.30.2310.20">
    <property type="entry name" value="RelE-like"/>
    <property type="match status" value="1"/>
</dbReference>
<dbReference type="Pfam" id="PF05016">
    <property type="entry name" value="ParE_toxin"/>
    <property type="match status" value="1"/>
</dbReference>
<evidence type="ECO:0000313" key="3">
    <source>
        <dbReference type="Proteomes" id="UP000228767"/>
    </source>
</evidence>
<dbReference type="AlphaFoldDB" id="A0A2H0RDG8"/>
<keyword evidence="1" id="KW-1277">Toxin-antitoxin system</keyword>
<evidence type="ECO:0008006" key="4">
    <source>
        <dbReference type="Google" id="ProtNLM"/>
    </source>
</evidence>
<reference evidence="2 3" key="1">
    <citation type="submission" date="2017-09" db="EMBL/GenBank/DDBJ databases">
        <title>Depth-based differentiation of microbial function through sediment-hosted aquifers and enrichment of novel symbionts in the deep terrestrial subsurface.</title>
        <authorList>
            <person name="Probst A.J."/>
            <person name="Ladd B."/>
            <person name="Jarett J.K."/>
            <person name="Geller-Mcgrath D.E."/>
            <person name="Sieber C.M."/>
            <person name="Emerson J.B."/>
            <person name="Anantharaman K."/>
            <person name="Thomas B.C."/>
            <person name="Malmstrom R."/>
            <person name="Stieglmeier M."/>
            <person name="Klingl A."/>
            <person name="Woyke T."/>
            <person name="Ryan C.M."/>
            <person name="Banfield J.F."/>
        </authorList>
    </citation>
    <scope>NUCLEOTIDE SEQUENCE [LARGE SCALE GENOMIC DNA]</scope>
    <source>
        <strain evidence="2">CG10_big_fil_rev_8_21_14_0_10_51_16</strain>
    </source>
</reference>
<dbReference type="EMBL" id="PCYI01000027">
    <property type="protein sequence ID" value="PIR44558.1"/>
    <property type="molecule type" value="Genomic_DNA"/>
</dbReference>
<evidence type="ECO:0000313" key="2">
    <source>
        <dbReference type="EMBL" id="PIR44558.1"/>
    </source>
</evidence>